<reference evidence="2 3" key="1">
    <citation type="journal article" date="2018" name="Sci. Rep.">
        <title>Genomic signatures of local adaptation to the degree of environmental predictability in rotifers.</title>
        <authorList>
            <person name="Franch-Gras L."/>
            <person name="Hahn C."/>
            <person name="Garcia-Roger E.M."/>
            <person name="Carmona M.J."/>
            <person name="Serra M."/>
            <person name="Gomez A."/>
        </authorList>
    </citation>
    <scope>NUCLEOTIDE SEQUENCE [LARGE SCALE GENOMIC DNA]</scope>
    <source>
        <strain evidence="2">HYR1</strain>
    </source>
</reference>
<evidence type="ECO:0000313" key="3">
    <source>
        <dbReference type="Proteomes" id="UP000276133"/>
    </source>
</evidence>
<keyword evidence="1" id="KW-0812">Transmembrane</keyword>
<proteinExistence type="predicted"/>
<keyword evidence="1" id="KW-1133">Transmembrane helix</keyword>
<protein>
    <submittedName>
        <fullName evidence="2">Uncharacterized protein</fullName>
    </submittedName>
</protein>
<evidence type="ECO:0000256" key="1">
    <source>
        <dbReference type="SAM" id="Phobius"/>
    </source>
</evidence>
<sequence length="111" mass="13570">MFQCRNYFEDKRTNPFWIICYQIKISPNIPLLGNFKKIENYTGLIDNYTDYMRKLFFLLVLINLKILIVDFNKHSRKFFLLTFTWDSESYSRTPDIKLSFQLGFRIRAQKY</sequence>
<feature type="transmembrane region" description="Helical" evidence="1">
    <location>
        <begin position="51"/>
        <end position="69"/>
    </location>
</feature>
<organism evidence="2 3">
    <name type="scientific">Brachionus plicatilis</name>
    <name type="common">Marine rotifer</name>
    <name type="synonym">Brachionus muelleri</name>
    <dbReference type="NCBI Taxonomy" id="10195"/>
    <lineage>
        <taxon>Eukaryota</taxon>
        <taxon>Metazoa</taxon>
        <taxon>Spiralia</taxon>
        <taxon>Gnathifera</taxon>
        <taxon>Rotifera</taxon>
        <taxon>Eurotatoria</taxon>
        <taxon>Monogononta</taxon>
        <taxon>Pseudotrocha</taxon>
        <taxon>Ploima</taxon>
        <taxon>Brachionidae</taxon>
        <taxon>Brachionus</taxon>
    </lineage>
</organism>
<dbReference type="AlphaFoldDB" id="A0A3M7T1K4"/>
<comment type="caution">
    <text evidence="2">The sequence shown here is derived from an EMBL/GenBank/DDBJ whole genome shotgun (WGS) entry which is preliminary data.</text>
</comment>
<accession>A0A3M7T1K4</accession>
<keyword evidence="1" id="KW-0472">Membrane</keyword>
<name>A0A3M7T1K4_BRAPC</name>
<dbReference type="Proteomes" id="UP000276133">
    <property type="component" value="Unassembled WGS sequence"/>
</dbReference>
<keyword evidence="3" id="KW-1185">Reference proteome</keyword>
<evidence type="ECO:0000313" key="2">
    <source>
        <dbReference type="EMBL" id="RNA41904.1"/>
    </source>
</evidence>
<dbReference type="EMBL" id="REGN01000439">
    <property type="protein sequence ID" value="RNA41904.1"/>
    <property type="molecule type" value="Genomic_DNA"/>
</dbReference>
<gene>
    <name evidence="2" type="ORF">BpHYR1_032023</name>
</gene>